<feature type="compositionally biased region" description="Polar residues" evidence="5">
    <location>
        <begin position="582"/>
        <end position="596"/>
    </location>
</feature>
<dbReference type="PRINTS" id="PR00344">
    <property type="entry name" value="BCTRLSENSOR"/>
</dbReference>
<comment type="catalytic activity">
    <reaction evidence="1">
        <text>ATP + protein L-histidine = ADP + protein N-phospho-L-histidine.</text>
        <dbReference type="EC" id="2.7.13.3"/>
    </reaction>
</comment>
<dbReference type="SMART" id="SM00387">
    <property type="entry name" value="HATPase_c"/>
    <property type="match status" value="1"/>
</dbReference>
<dbReference type="InterPro" id="IPR003661">
    <property type="entry name" value="HisK_dim/P_dom"/>
</dbReference>
<dbReference type="PANTHER" id="PTHR43065">
    <property type="entry name" value="SENSOR HISTIDINE KINASE"/>
    <property type="match status" value="1"/>
</dbReference>
<dbReference type="Gene3D" id="3.30.565.10">
    <property type="entry name" value="Histidine kinase-like ATPase, C-terminal domain"/>
    <property type="match status" value="1"/>
</dbReference>
<dbReference type="EMBL" id="JAWIIJ010000007">
    <property type="protein sequence ID" value="MDV2079394.1"/>
    <property type="molecule type" value="Genomic_DNA"/>
</dbReference>
<evidence type="ECO:0000256" key="1">
    <source>
        <dbReference type="ARBA" id="ARBA00000085"/>
    </source>
</evidence>
<feature type="transmembrane region" description="Helical" evidence="6">
    <location>
        <begin position="163"/>
        <end position="182"/>
    </location>
</feature>
<dbReference type="RefSeq" id="WP_316973953.1">
    <property type="nucleotide sequence ID" value="NZ_JAWIIJ010000007.1"/>
</dbReference>
<dbReference type="InterPro" id="IPR003594">
    <property type="entry name" value="HATPase_dom"/>
</dbReference>
<dbReference type="Pfam" id="PF02518">
    <property type="entry name" value="HATPase_c"/>
    <property type="match status" value="1"/>
</dbReference>
<dbReference type="EC" id="2.7.13.3" evidence="2"/>
<reference evidence="8 9" key="1">
    <citation type="submission" date="2023-10" db="EMBL/GenBank/DDBJ databases">
        <title>Characteristics and mechanism of a salt-tolerant marine origin heterotrophic nitrifying- aerobic denitrifying bacteria Marinobacter xestospongiae HN1.</title>
        <authorList>
            <person name="Qi R."/>
        </authorList>
    </citation>
    <scope>NUCLEOTIDE SEQUENCE [LARGE SCALE GENOMIC DNA]</scope>
    <source>
        <strain evidence="8 9">HN1</strain>
    </source>
</reference>
<dbReference type="SUPFAM" id="SSF55874">
    <property type="entry name" value="ATPase domain of HSP90 chaperone/DNA topoisomerase II/histidine kinase"/>
    <property type="match status" value="1"/>
</dbReference>
<dbReference type="GO" id="GO:0005524">
    <property type="term" value="F:ATP binding"/>
    <property type="evidence" value="ECO:0007669"/>
    <property type="project" value="UniProtKB-KW"/>
</dbReference>
<dbReference type="PANTHER" id="PTHR43065:SF50">
    <property type="entry name" value="HISTIDINE KINASE"/>
    <property type="match status" value="1"/>
</dbReference>
<gene>
    <name evidence="8" type="ORF">RYS15_11905</name>
</gene>
<accession>A0ABU3VYM3</accession>
<dbReference type="InterPro" id="IPR005467">
    <property type="entry name" value="His_kinase_dom"/>
</dbReference>
<name>A0ABU3VYM3_9GAMM</name>
<evidence type="ECO:0000256" key="6">
    <source>
        <dbReference type="SAM" id="Phobius"/>
    </source>
</evidence>
<feature type="domain" description="Histidine kinase" evidence="7">
    <location>
        <begin position="324"/>
        <end position="575"/>
    </location>
</feature>
<dbReference type="InterPro" id="IPR004358">
    <property type="entry name" value="Sig_transdc_His_kin-like_C"/>
</dbReference>
<sequence length="596" mass="66261">MSVTKRVVLISVVAQLLLFSLFAAIAIHFFYKEERSRLDQRADYLIHTAASISSEPVWNFNNAVLERVTDAFCQDPALAGCLVVQDRASVNAAPPSIVGYLEHLGPVSQRIELDELVPPDSDYYDFLTRHTPVMRNGAEIAHVYLYFQGDQLMQDIVSRTLELVIIFLAMLLSSLLVTWLVLARFFGRPFQRLHAVVSEASDRLRGFQKRIEKSGRADADALPDRKNLFKAADIQPGQKDEFGYFARTFGTLLTNYSGLAAMLSAKTEALSHLNDELEERVRQRTRELEESTEALQKSLTSLRTAQSTLVQQEKLASIGQLAAGIAHEINNPIGFIASNLNRLSEYLASYEEIIVSVAEDLGRLPEPQRAALIERFEAVKKDADFEFIREDFPELISDCLEGSERVRDIVQNLKDFSHIEASGEHGELGLHQVLKNTIKLVWNELKYDCELSFDESPVAAIQGNYGELCQVASNLLVNSAHAIKAKGVHGQITVTLLETPTQSGFSIEDNGCGMDEVTKQKVFDPFYTTKPVGEGTGLGMNIVYDIVVNKHGGTIEMESQVGEGTRFTLWFPREPDAPSDAGETSSGSQSKQPQQI</sequence>
<keyword evidence="9" id="KW-1185">Reference proteome</keyword>
<protein>
    <recommendedName>
        <fullName evidence="2">histidine kinase</fullName>
        <ecNumber evidence="2">2.7.13.3</ecNumber>
    </recommendedName>
</protein>
<dbReference type="Proteomes" id="UP001269819">
    <property type="component" value="Unassembled WGS sequence"/>
</dbReference>
<evidence type="ECO:0000256" key="4">
    <source>
        <dbReference type="SAM" id="Coils"/>
    </source>
</evidence>
<evidence type="ECO:0000256" key="3">
    <source>
        <dbReference type="ARBA" id="ARBA00022553"/>
    </source>
</evidence>
<evidence type="ECO:0000313" key="8">
    <source>
        <dbReference type="EMBL" id="MDV2079394.1"/>
    </source>
</evidence>
<dbReference type="PROSITE" id="PS50109">
    <property type="entry name" value="HIS_KIN"/>
    <property type="match status" value="1"/>
</dbReference>
<dbReference type="InterPro" id="IPR036097">
    <property type="entry name" value="HisK_dim/P_sf"/>
</dbReference>
<dbReference type="InterPro" id="IPR036890">
    <property type="entry name" value="HATPase_C_sf"/>
</dbReference>
<dbReference type="CDD" id="cd00082">
    <property type="entry name" value="HisKA"/>
    <property type="match status" value="1"/>
</dbReference>
<evidence type="ECO:0000256" key="5">
    <source>
        <dbReference type="SAM" id="MobiDB-lite"/>
    </source>
</evidence>
<evidence type="ECO:0000259" key="7">
    <source>
        <dbReference type="PROSITE" id="PS50109"/>
    </source>
</evidence>
<comment type="caution">
    <text evidence="8">The sequence shown here is derived from an EMBL/GenBank/DDBJ whole genome shotgun (WGS) entry which is preliminary data.</text>
</comment>
<evidence type="ECO:0000256" key="2">
    <source>
        <dbReference type="ARBA" id="ARBA00012438"/>
    </source>
</evidence>
<feature type="region of interest" description="Disordered" evidence="5">
    <location>
        <begin position="571"/>
        <end position="596"/>
    </location>
</feature>
<keyword evidence="6" id="KW-1133">Transmembrane helix</keyword>
<organism evidence="8 9">
    <name type="scientific">Marinobacter xestospongiae</name>
    <dbReference type="NCBI Taxonomy" id="994319"/>
    <lineage>
        <taxon>Bacteria</taxon>
        <taxon>Pseudomonadati</taxon>
        <taxon>Pseudomonadota</taxon>
        <taxon>Gammaproteobacteria</taxon>
        <taxon>Pseudomonadales</taxon>
        <taxon>Marinobacteraceae</taxon>
        <taxon>Marinobacter</taxon>
    </lineage>
</organism>
<keyword evidence="8" id="KW-0067">ATP-binding</keyword>
<dbReference type="SUPFAM" id="SSF47384">
    <property type="entry name" value="Homodimeric domain of signal transducing histidine kinase"/>
    <property type="match status" value="1"/>
</dbReference>
<keyword evidence="3" id="KW-0597">Phosphoprotein</keyword>
<keyword evidence="6" id="KW-0472">Membrane</keyword>
<keyword evidence="4" id="KW-0175">Coiled coil</keyword>
<keyword evidence="6" id="KW-0812">Transmembrane</keyword>
<feature type="coiled-coil region" evidence="4">
    <location>
        <begin position="260"/>
        <end position="294"/>
    </location>
</feature>
<proteinExistence type="predicted"/>
<evidence type="ECO:0000313" key="9">
    <source>
        <dbReference type="Proteomes" id="UP001269819"/>
    </source>
</evidence>
<dbReference type="SMART" id="SM00388">
    <property type="entry name" value="HisKA"/>
    <property type="match status" value="1"/>
</dbReference>
<dbReference type="Gene3D" id="1.10.287.130">
    <property type="match status" value="1"/>
</dbReference>
<keyword evidence="8" id="KW-0547">Nucleotide-binding</keyword>
<feature type="transmembrane region" description="Helical" evidence="6">
    <location>
        <begin position="6"/>
        <end position="31"/>
    </location>
</feature>